<organism evidence="1 2">
    <name type="scientific">Mycolicibacterium llatzerense</name>
    <dbReference type="NCBI Taxonomy" id="280871"/>
    <lineage>
        <taxon>Bacteria</taxon>
        <taxon>Bacillati</taxon>
        <taxon>Actinomycetota</taxon>
        <taxon>Actinomycetes</taxon>
        <taxon>Mycobacteriales</taxon>
        <taxon>Mycobacteriaceae</taxon>
        <taxon>Mycolicibacterium</taxon>
    </lineage>
</organism>
<dbReference type="PATRIC" id="fig|280871.6.peg.2932"/>
<accession>A0A0D1LD83</accession>
<sequence>MSSRFGRAITALIAYLRLGQPPMAPANGYNPLLALMPRRLTDSDIDRLKSLFAQQHRAAVSDIDIAVAVMAITDKLAARTDIDRVRRSLFGLQ</sequence>
<keyword evidence="2" id="KW-1185">Reference proteome</keyword>
<name>A0A0D1LD83_9MYCO</name>
<dbReference type="STRING" id="280871.TL10_14125"/>
<dbReference type="Gene3D" id="1.10.150.430">
    <property type="entry name" value="DUF3349, helical bundle"/>
    <property type="match status" value="1"/>
</dbReference>
<evidence type="ECO:0000313" key="1">
    <source>
        <dbReference type="EMBL" id="KIU16292.1"/>
    </source>
</evidence>
<dbReference type="InterPro" id="IPR044918">
    <property type="entry name" value="DUF3349_helical"/>
</dbReference>
<dbReference type="OrthoDB" id="4350726at2"/>
<gene>
    <name evidence="1" type="ORF">TL10_14125</name>
</gene>
<protein>
    <submittedName>
        <fullName evidence="1">Uncharacterized protein</fullName>
    </submittedName>
</protein>
<dbReference type="RefSeq" id="WP_043396775.1">
    <property type="nucleotide sequence ID" value="NZ_JXST01000018.1"/>
</dbReference>
<evidence type="ECO:0000313" key="2">
    <source>
        <dbReference type="Proteomes" id="UP000032221"/>
    </source>
</evidence>
<dbReference type="Pfam" id="PF11829">
    <property type="entry name" value="DUF3349"/>
    <property type="match status" value="1"/>
</dbReference>
<dbReference type="AlphaFoldDB" id="A0A0D1LD83"/>
<dbReference type="EMBL" id="JXST01000018">
    <property type="protein sequence ID" value="KIU16292.1"/>
    <property type="molecule type" value="Genomic_DNA"/>
</dbReference>
<comment type="caution">
    <text evidence="1">The sequence shown here is derived from an EMBL/GenBank/DDBJ whole genome shotgun (WGS) entry which is preliminary data.</text>
</comment>
<dbReference type="InterPro" id="IPR021784">
    <property type="entry name" value="DUF3349"/>
</dbReference>
<reference evidence="1 2" key="1">
    <citation type="submission" date="2015-01" db="EMBL/GenBank/DDBJ databases">
        <title>Genome sequence of Mycobacterium llatzerense and Mycobacterium immunogenum recovered from brain abscess.</title>
        <authorList>
            <person name="Greninger A.L."/>
            <person name="Langelier C."/>
            <person name="Cunningham G."/>
            <person name="Chiu C.Y."/>
            <person name="Miller S."/>
        </authorList>
    </citation>
    <scope>NUCLEOTIDE SEQUENCE [LARGE SCALE GENOMIC DNA]</scope>
    <source>
        <strain evidence="1 2">CLUC14</strain>
    </source>
</reference>
<proteinExistence type="predicted"/>
<dbReference type="Proteomes" id="UP000032221">
    <property type="component" value="Unassembled WGS sequence"/>
</dbReference>